<dbReference type="GO" id="GO:0005634">
    <property type="term" value="C:nucleus"/>
    <property type="evidence" value="ECO:0007669"/>
    <property type="project" value="InterPro"/>
</dbReference>
<feature type="domain" description="G-protein coupled receptors family 2 profile 2" evidence="23">
    <location>
        <begin position="1003"/>
        <end position="1295"/>
    </location>
</feature>
<dbReference type="PROSITE" id="PS50835">
    <property type="entry name" value="IG_LIKE"/>
    <property type="match status" value="1"/>
</dbReference>
<dbReference type="Gene3D" id="3.80.10.10">
    <property type="entry name" value="Ribonuclease Inhibitor"/>
    <property type="match status" value="1"/>
</dbReference>
<dbReference type="Pfam" id="PF00002">
    <property type="entry name" value="7tm_2"/>
    <property type="match status" value="1"/>
</dbReference>
<evidence type="ECO:0000256" key="9">
    <source>
        <dbReference type="ARBA" id="ARBA00022833"/>
    </source>
</evidence>
<keyword evidence="5 17" id="KW-0479">Metal-binding</keyword>
<feature type="domain" description="Ig-like" evidence="24">
    <location>
        <begin position="505"/>
        <end position="631"/>
    </location>
</feature>
<evidence type="ECO:0000256" key="16">
    <source>
        <dbReference type="PROSITE-ProRule" id="PRU00042"/>
    </source>
</evidence>
<feature type="region of interest" description="Disordered" evidence="18">
    <location>
        <begin position="1922"/>
        <end position="1945"/>
    </location>
</feature>
<evidence type="ECO:0000256" key="4">
    <source>
        <dbReference type="ARBA" id="ARBA00022692"/>
    </source>
</evidence>
<dbReference type="GO" id="GO:0007166">
    <property type="term" value="P:cell surface receptor signaling pathway"/>
    <property type="evidence" value="ECO:0007669"/>
    <property type="project" value="InterPro"/>
</dbReference>
<dbReference type="SUPFAM" id="SSF111418">
    <property type="entry name" value="Hormone receptor domain"/>
    <property type="match status" value="1"/>
</dbReference>
<comment type="subcellular location">
    <subcellularLocation>
        <location evidence="1">Membrane</location>
        <topology evidence="1">Multi-pass membrane protein</topology>
    </subcellularLocation>
</comment>
<comment type="similarity">
    <text evidence="2">Belongs to the G-protein coupled receptor 2 family. Adhesion G-protein coupled receptor (ADGR) subfamily.</text>
</comment>
<feature type="compositionally biased region" description="Basic and acidic residues" evidence="18">
    <location>
        <begin position="1936"/>
        <end position="1945"/>
    </location>
</feature>
<feature type="compositionally biased region" description="Low complexity" evidence="18">
    <location>
        <begin position="1922"/>
        <end position="1932"/>
    </location>
</feature>
<keyword evidence="4 19" id="KW-0812">Transmembrane</keyword>
<evidence type="ECO:0000256" key="11">
    <source>
        <dbReference type="ARBA" id="ARBA00023040"/>
    </source>
</evidence>
<feature type="transmembrane region" description="Helical" evidence="19">
    <location>
        <begin position="1074"/>
        <end position="1095"/>
    </location>
</feature>
<dbReference type="Pfam" id="PF13855">
    <property type="entry name" value="LRR_8"/>
    <property type="match status" value="1"/>
</dbReference>
<evidence type="ECO:0000256" key="12">
    <source>
        <dbReference type="ARBA" id="ARBA00023136"/>
    </source>
</evidence>
<keyword evidence="6" id="KW-0732">Signal</keyword>
<evidence type="ECO:0000256" key="19">
    <source>
        <dbReference type="SAM" id="Phobius"/>
    </source>
</evidence>
<feature type="transmembrane region" description="Helical" evidence="19">
    <location>
        <begin position="1271"/>
        <end position="1293"/>
    </location>
</feature>
<feature type="domain" description="C2H2-type" evidence="20">
    <location>
        <begin position="224"/>
        <end position="251"/>
    </location>
</feature>
<organism evidence="26">
    <name type="scientific">Culicoides sonorensis</name>
    <name type="common">Biting midge</name>
    <dbReference type="NCBI Taxonomy" id="179676"/>
    <lineage>
        <taxon>Eukaryota</taxon>
        <taxon>Metazoa</taxon>
        <taxon>Ecdysozoa</taxon>
        <taxon>Arthropoda</taxon>
        <taxon>Hexapoda</taxon>
        <taxon>Insecta</taxon>
        <taxon>Pterygota</taxon>
        <taxon>Neoptera</taxon>
        <taxon>Endopterygota</taxon>
        <taxon>Diptera</taxon>
        <taxon>Nematocera</taxon>
        <taxon>Chironomoidea</taxon>
        <taxon>Ceratopogonidae</taxon>
        <taxon>Ceratopogoninae</taxon>
        <taxon>Culicoides</taxon>
        <taxon>Monoculicoides</taxon>
    </lineage>
</organism>
<evidence type="ECO:0000256" key="5">
    <source>
        <dbReference type="ARBA" id="ARBA00022723"/>
    </source>
</evidence>
<feature type="transmembrane region" description="Helical" evidence="19">
    <location>
        <begin position="1151"/>
        <end position="1177"/>
    </location>
</feature>
<keyword evidence="13" id="KW-1015">Disulfide bond</keyword>
<dbReference type="GO" id="GO:0004930">
    <property type="term" value="F:G protein-coupled receptor activity"/>
    <property type="evidence" value="ECO:0007669"/>
    <property type="project" value="UniProtKB-KW"/>
</dbReference>
<dbReference type="InterPro" id="IPR051963">
    <property type="entry name" value="Adhesion_GPCR_A"/>
</dbReference>
<dbReference type="PROSITE" id="PS50261">
    <property type="entry name" value="G_PROTEIN_RECEP_F2_4"/>
    <property type="match status" value="1"/>
</dbReference>
<dbReference type="Pfam" id="PF26588">
    <property type="entry name" value="GAIN_ADGRA3"/>
    <property type="match status" value="1"/>
</dbReference>
<feature type="compositionally biased region" description="Basic and acidic residues" evidence="18">
    <location>
        <begin position="1629"/>
        <end position="1640"/>
    </location>
</feature>
<dbReference type="GO" id="GO:0005886">
    <property type="term" value="C:plasma membrane"/>
    <property type="evidence" value="ECO:0007669"/>
    <property type="project" value="TreeGrafter"/>
</dbReference>
<dbReference type="PANTHER" id="PTHR45930">
    <property type="entry name" value="G-PROTEIN COUPLED RECEPTOR 124-LIKE PROTEIN"/>
    <property type="match status" value="1"/>
</dbReference>
<dbReference type="InterPro" id="IPR057244">
    <property type="entry name" value="GAIN_B"/>
</dbReference>
<dbReference type="InterPro" id="IPR012934">
    <property type="entry name" value="Znf_AD"/>
</dbReference>
<dbReference type="FunFam" id="3.30.160.60:FF:000446">
    <property type="entry name" value="Zinc finger protein"/>
    <property type="match status" value="1"/>
</dbReference>
<dbReference type="PANTHER" id="PTHR45930:SF4">
    <property type="entry name" value="ADHESION G PROTEIN-COUPLED RECEPTOR A3"/>
    <property type="match status" value="1"/>
</dbReference>
<feature type="domain" description="GAIN-B" evidence="21">
    <location>
        <begin position="844"/>
        <end position="989"/>
    </location>
</feature>
<evidence type="ECO:0000256" key="14">
    <source>
        <dbReference type="ARBA" id="ARBA00023170"/>
    </source>
</evidence>
<name>A0A336MA78_CULSO</name>
<sequence>MDWTCRICLIEDTSIVKDISDYVSIIQKIAKIDLIQDDDLPSKICDDCVNDLINAELLIDMLLECNTKFSKIKPEQFKDEMEDEEIEIEIEEDSKPTFIETIREEDLEIDTKKMILDLNVTKTPQNKKSTKSENKAQYVCHRCYEIVSNLEKHMKSDHPEEVLEFKCIECNIIYQKFSSFQNHHYSRHRTPKAQIVCGECGKHFRRKCLLITHIESEHFGYKKFVCDICNARFKTKFSMKLHLRSHTKEKPYQCEFCPKAYSHYSDWKNHHISHTGAWRYSCEVFILLLFVSGIITIYASPKTICPERCVCRKAGGTTTTTTTIESSSGTDGKSFENDADIDSGWIVKCGGTDTNKILSIKEIQFGEIETQIAHLDMSKNQISHLDYENFINMTSLRKLDLSWNALKEIAETSFGEIPSLEKLKLKNNQIEQIESASLDGLHSLKLLDISMNPLACDCNLLWLIPWATEKNVKLAQKPKCSSPMAFKDQFLSKLKIGEHLHCESPLEKTVQLIPDTPQLIFEGDSLTLRCRAPIIAASDHIKSEDLHSSKHIPVYWGWSDRIVSPDSVQDIEFHNPEMIFASVIIELGPSSDSGLIDTIMRIPFATRNHSGTYDCRLRGDQSGLSKNVTVLVISNKTQYCSPEITKSNKGIYSWPKTIRGTTVALPCQYDDGNGGSAQNICNDKGTWEGLNVSSCPYVMETTRLLEQFSTVNLTEARSSLVDTAKKLSNYTGTQIFLGQLMDPMDLVFLSKTIQNFLTFVHEESELAKTLLDIISHVMNLNRVILQRAQAIDMTCNKFIDAVEKIGLINPLTVTENHALDMFMIPSEKFHGITCTWIKYNQNLRSLDCVPPNNYHTIPFNERIIEASIQLPTSMQLHSTSNDNLLITVYRNSNLFPQNKTNILITSAVIGVTYKNLVGNLSEPIHIMLRPKPYHNELSAPRPVIWDHENGVWTNQGCKPVQMSYVAGLFVFTCNRFGYYGLIQNVNYLNDFDDERSGQKFRLSPPGFYVGSFILFACLWINIITYVVAGNMIHMSRRIKHSLINTWIALSGLVFFFTVGIYQTENFDICQVFGIVLHYLCLSVLLWISVTFSQFLKRFSKPSRLPEEIAEARREKKPISGLYFTGWGIGLIICGLSGAINMEEYATYHFCFMRLGPAISAIFVPTLIILFYIVVTVVRIRFSIKVREISTHISEGTQMTENHDIDHENNGIINRSVSMSTQRTAGDDMEHSIRTQIKSHVIVLLLILETWIMGAIAVARPFSDYLLYEEEIFSVIYAISATILGLFILFFFGITRSDVRLIWSTINCNLKANRGYTCRPANMIMFTKSDYNTNGNLSGGGAVAGTPISAPTVVYQANISRSNSQCSKTRPVSITNGSMRKEENAAMNLVTMHRQQFVHNNNSVVGTGTMASRMTINESETNNSEIFYNPNQSHVARKFFRKQKRLQKQNNIEIQRRQEMIGDNCSDISSVMGCPATTIGIRRAQNYSEMLGSGTKINNTNINLNQKMLHDSYNKDARNQFIVGQQQGLSESEESELFMNVCHDGLRLAGKKVNNIETNMGFYSSIPEEEQSPHETGTLKMDDKQKRSPLVEIPEEEGCIGSPLKQVLNAQREAKERSESPQYVNSPFRRGQEEQKSHEPTYFELEPPKSGCSDGLVLTLNSPISAMNTCGLPIMQKSHSGSLRSNDSLNDSLNTVMKLEKGEAYVSATYEITNHVTVKEGSTHIFDNHHGKDKCKSLSELPTIHNNEELAYQETKTTSISCVNLLTDEINEEPITVNKILNAIQVDLSHAVPAPPEFTGNNQDFSDYFNNMRFANRTPSPTTFSELYPNSIVSLQSQDYYAPQENELNIIMAANLNFQISDDEDNDSLENEDGNCSQDFLLNHQDSDILNESGSIDELYQQIKCNSNWRRKDDDEDLINENSASASETSSRSYQNVHHDDRINDN</sequence>
<dbReference type="InterPro" id="IPR032675">
    <property type="entry name" value="LRR_dom_sf"/>
</dbReference>
<feature type="binding site" evidence="17">
    <location>
        <position position="45"/>
    </location>
    <ligand>
        <name>Zn(2+)</name>
        <dbReference type="ChEBI" id="CHEBI:29105"/>
    </ligand>
</feature>
<dbReference type="GO" id="GO:0008270">
    <property type="term" value="F:zinc ion binding"/>
    <property type="evidence" value="ECO:0007669"/>
    <property type="project" value="UniProtKB-UniRule"/>
</dbReference>
<dbReference type="InterPro" id="IPR058808">
    <property type="entry name" value="GAIN_ADGRA2/3"/>
</dbReference>
<dbReference type="InterPro" id="IPR001611">
    <property type="entry name" value="Leu-rich_rpt"/>
</dbReference>
<dbReference type="InterPro" id="IPR046338">
    <property type="entry name" value="GAIN_dom_sf"/>
</dbReference>
<dbReference type="Gene3D" id="3.30.160.60">
    <property type="entry name" value="Classic Zinc Finger"/>
    <property type="match status" value="3"/>
</dbReference>
<dbReference type="Gene3D" id="1.20.1070.10">
    <property type="entry name" value="Rhodopsin 7-helix transmembrane proteins"/>
    <property type="match status" value="1"/>
</dbReference>
<dbReference type="SMART" id="SM00369">
    <property type="entry name" value="LRR_TYP"/>
    <property type="match status" value="2"/>
</dbReference>
<dbReference type="InterPro" id="IPR036445">
    <property type="entry name" value="GPCR_2_extracell_dom_sf"/>
</dbReference>
<feature type="transmembrane region" description="Helical" evidence="19">
    <location>
        <begin position="1007"/>
        <end position="1029"/>
    </location>
</feature>
<protein>
    <submittedName>
        <fullName evidence="26">CSON014016 protein</fullName>
    </submittedName>
</protein>
<dbReference type="PROSITE" id="PS51915">
    <property type="entry name" value="ZAD"/>
    <property type="match status" value="1"/>
</dbReference>
<feature type="binding site" evidence="17">
    <location>
        <position position="48"/>
    </location>
    <ligand>
        <name>Zn(2+)</name>
        <dbReference type="ChEBI" id="CHEBI:29105"/>
    </ligand>
</feature>
<keyword evidence="7" id="KW-0677">Repeat</keyword>
<keyword evidence="12 19" id="KW-0472">Membrane</keyword>
<feature type="binding site" evidence="17">
    <location>
        <position position="5"/>
    </location>
    <ligand>
        <name>Zn(2+)</name>
        <dbReference type="ChEBI" id="CHEBI:29105"/>
    </ligand>
</feature>
<dbReference type="SMART" id="SM00868">
    <property type="entry name" value="zf-AD"/>
    <property type="match status" value="1"/>
</dbReference>
<evidence type="ECO:0000256" key="10">
    <source>
        <dbReference type="ARBA" id="ARBA00022989"/>
    </source>
</evidence>
<keyword evidence="14" id="KW-0675">Receptor</keyword>
<dbReference type="InterPro" id="IPR013087">
    <property type="entry name" value="Znf_C2H2_type"/>
</dbReference>
<feature type="domain" description="G-protein coupled receptors family 2 profile 1" evidence="22">
    <location>
        <begin position="614"/>
        <end position="699"/>
    </location>
</feature>
<keyword evidence="10 19" id="KW-1133">Transmembrane helix</keyword>
<evidence type="ECO:0000259" key="20">
    <source>
        <dbReference type="PROSITE" id="PS50157"/>
    </source>
</evidence>
<dbReference type="SUPFAM" id="SSF57667">
    <property type="entry name" value="beta-beta-alpha zinc fingers"/>
    <property type="match status" value="2"/>
</dbReference>
<dbReference type="Gene3D" id="2.60.40.10">
    <property type="entry name" value="Immunoglobulins"/>
    <property type="match status" value="1"/>
</dbReference>
<dbReference type="InterPro" id="IPR013783">
    <property type="entry name" value="Ig-like_fold"/>
</dbReference>
<keyword evidence="11" id="KW-0297">G-protein coupled receptor</keyword>
<feature type="transmembrane region" description="Helical" evidence="19">
    <location>
        <begin position="1041"/>
        <end position="1062"/>
    </location>
</feature>
<feature type="domain" description="ZAD" evidence="25">
    <location>
        <begin position="3"/>
        <end position="72"/>
    </location>
</feature>
<dbReference type="SUPFAM" id="SSF52058">
    <property type="entry name" value="L domain-like"/>
    <property type="match status" value="1"/>
</dbReference>
<feature type="transmembrane region" description="Helical" evidence="19">
    <location>
        <begin position="1240"/>
        <end position="1259"/>
    </location>
</feature>
<dbReference type="PROSITE" id="PS51450">
    <property type="entry name" value="LRR"/>
    <property type="match status" value="1"/>
</dbReference>
<evidence type="ECO:0000256" key="15">
    <source>
        <dbReference type="ARBA" id="ARBA00023224"/>
    </source>
</evidence>
<evidence type="ECO:0000256" key="7">
    <source>
        <dbReference type="ARBA" id="ARBA00022737"/>
    </source>
</evidence>
<evidence type="ECO:0000256" key="1">
    <source>
        <dbReference type="ARBA" id="ARBA00004141"/>
    </source>
</evidence>
<dbReference type="InterPro" id="IPR000483">
    <property type="entry name" value="Cys-rich_flank_reg_C"/>
</dbReference>
<dbReference type="VEuPathDB" id="VectorBase:CSON014016"/>
<dbReference type="PROSITE" id="PS50221">
    <property type="entry name" value="GAIN_B"/>
    <property type="match status" value="1"/>
</dbReference>
<dbReference type="Gene3D" id="2.60.220.50">
    <property type="match status" value="1"/>
</dbReference>
<evidence type="ECO:0000256" key="13">
    <source>
        <dbReference type="ARBA" id="ARBA00023157"/>
    </source>
</evidence>
<accession>A0A336MA78</accession>
<feature type="domain" description="C2H2-type" evidence="20">
    <location>
        <begin position="252"/>
        <end position="279"/>
    </location>
</feature>
<dbReference type="Pfam" id="PF07776">
    <property type="entry name" value="zf-AD"/>
    <property type="match status" value="1"/>
</dbReference>
<evidence type="ECO:0000259" key="21">
    <source>
        <dbReference type="PROSITE" id="PS50221"/>
    </source>
</evidence>
<evidence type="ECO:0000313" key="26">
    <source>
        <dbReference type="EMBL" id="SSX26930.1"/>
    </source>
</evidence>
<dbReference type="PROSITE" id="PS50157">
    <property type="entry name" value="ZINC_FINGER_C2H2_2"/>
    <property type="match status" value="3"/>
</dbReference>
<dbReference type="PROSITE" id="PS00028">
    <property type="entry name" value="ZINC_FINGER_C2H2_1"/>
    <property type="match status" value="4"/>
</dbReference>
<feature type="transmembrane region" description="Helical" evidence="19">
    <location>
        <begin position="1120"/>
        <end position="1139"/>
    </location>
</feature>
<dbReference type="EMBL" id="UFQT01000749">
    <property type="protein sequence ID" value="SSX26930.1"/>
    <property type="molecule type" value="Genomic_DNA"/>
</dbReference>
<evidence type="ECO:0000256" key="6">
    <source>
        <dbReference type="ARBA" id="ARBA00022729"/>
    </source>
</evidence>
<evidence type="ECO:0000259" key="24">
    <source>
        <dbReference type="PROSITE" id="PS50835"/>
    </source>
</evidence>
<dbReference type="PROSITE" id="PS50227">
    <property type="entry name" value="G_PROTEIN_RECEP_F2_3"/>
    <property type="match status" value="1"/>
</dbReference>
<feature type="region of interest" description="Disordered" evidence="18">
    <location>
        <begin position="1565"/>
        <end position="1584"/>
    </location>
</feature>
<reference evidence="26" key="1">
    <citation type="submission" date="2018-07" db="EMBL/GenBank/DDBJ databases">
        <authorList>
            <person name="Quirk P.G."/>
            <person name="Krulwich T.A."/>
        </authorList>
    </citation>
    <scope>NUCLEOTIDE SEQUENCE</scope>
</reference>
<keyword evidence="3" id="KW-0433">Leucine-rich repeat</keyword>
<evidence type="ECO:0000256" key="3">
    <source>
        <dbReference type="ARBA" id="ARBA00022614"/>
    </source>
</evidence>
<dbReference type="InterPro" id="IPR003591">
    <property type="entry name" value="Leu-rich_rpt_typical-subtyp"/>
</dbReference>
<keyword evidence="9 17" id="KW-0862">Zinc</keyword>
<evidence type="ECO:0000256" key="18">
    <source>
        <dbReference type="SAM" id="MobiDB-lite"/>
    </source>
</evidence>
<dbReference type="InterPro" id="IPR000832">
    <property type="entry name" value="GPCR_2_secretin-like"/>
</dbReference>
<evidence type="ECO:0000259" key="23">
    <source>
        <dbReference type="PROSITE" id="PS50261"/>
    </source>
</evidence>
<gene>
    <name evidence="26" type="primary">CSON014016</name>
</gene>
<dbReference type="InterPro" id="IPR036236">
    <property type="entry name" value="Znf_C2H2_sf"/>
</dbReference>
<evidence type="ECO:0000259" key="22">
    <source>
        <dbReference type="PROSITE" id="PS50227"/>
    </source>
</evidence>
<proteinExistence type="inferred from homology"/>
<evidence type="ECO:0000256" key="8">
    <source>
        <dbReference type="ARBA" id="ARBA00022771"/>
    </source>
</evidence>
<dbReference type="SMART" id="SM00355">
    <property type="entry name" value="ZnF_C2H2"/>
    <property type="match status" value="5"/>
</dbReference>
<dbReference type="SMART" id="SM00082">
    <property type="entry name" value="LRRCT"/>
    <property type="match status" value="1"/>
</dbReference>
<feature type="domain" description="C2H2-type" evidence="20">
    <location>
        <begin position="195"/>
        <end position="223"/>
    </location>
</feature>
<dbReference type="InterPro" id="IPR001879">
    <property type="entry name" value="GPCR_2_extracellular_dom"/>
</dbReference>
<evidence type="ECO:0000256" key="2">
    <source>
        <dbReference type="ARBA" id="ARBA00007343"/>
    </source>
</evidence>
<dbReference type="SUPFAM" id="SSF57716">
    <property type="entry name" value="Glucocorticoid receptor-like (DNA-binding domain)"/>
    <property type="match status" value="1"/>
</dbReference>
<dbReference type="InterPro" id="IPR007110">
    <property type="entry name" value="Ig-like_dom"/>
</dbReference>
<dbReference type="Pfam" id="PF00096">
    <property type="entry name" value="zf-C2H2"/>
    <property type="match status" value="2"/>
</dbReference>
<feature type="region of interest" description="Disordered" evidence="18">
    <location>
        <begin position="1609"/>
        <end position="1647"/>
    </location>
</feature>
<evidence type="ECO:0000259" key="25">
    <source>
        <dbReference type="PROSITE" id="PS51915"/>
    </source>
</evidence>
<feature type="binding site" evidence="17">
    <location>
        <position position="8"/>
    </location>
    <ligand>
        <name>Zn(2+)</name>
        <dbReference type="ChEBI" id="CHEBI:29105"/>
    </ligand>
</feature>
<dbReference type="InterPro" id="IPR017981">
    <property type="entry name" value="GPCR_2-like_7TM"/>
</dbReference>
<evidence type="ECO:0000256" key="17">
    <source>
        <dbReference type="PROSITE-ProRule" id="PRU01263"/>
    </source>
</evidence>
<keyword evidence="8 16" id="KW-0863">Zinc-finger</keyword>
<keyword evidence="15" id="KW-0807">Transducer</keyword>